<evidence type="ECO:0000313" key="3">
    <source>
        <dbReference type="EMBL" id="SZX77226.1"/>
    </source>
</evidence>
<dbReference type="PROSITE" id="PS50059">
    <property type="entry name" value="FKBP_PPIASE"/>
    <property type="match status" value="1"/>
</dbReference>
<reference evidence="3 4" key="1">
    <citation type="submission" date="2016-10" db="EMBL/GenBank/DDBJ databases">
        <authorList>
            <person name="Cai Z."/>
        </authorList>
    </citation>
    <scope>NUCLEOTIDE SEQUENCE [LARGE SCALE GENOMIC DNA]</scope>
</reference>
<dbReference type="PANTHER" id="PTHR47862:SF1">
    <property type="entry name" value="PEPTIDYL-PROLYL CIS-TRANS ISOMERASE FKBP18, CHLOROPLASTIC"/>
    <property type="match status" value="1"/>
</dbReference>
<organism evidence="3 4">
    <name type="scientific">Tetradesmus obliquus</name>
    <name type="common">Green alga</name>
    <name type="synonym">Acutodesmus obliquus</name>
    <dbReference type="NCBI Taxonomy" id="3088"/>
    <lineage>
        <taxon>Eukaryota</taxon>
        <taxon>Viridiplantae</taxon>
        <taxon>Chlorophyta</taxon>
        <taxon>core chlorophytes</taxon>
        <taxon>Chlorophyceae</taxon>
        <taxon>CS clade</taxon>
        <taxon>Sphaeropleales</taxon>
        <taxon>Scenedesmaceae</taxon>
        <taxon>Tetradesmus</taxon>
    </lineage>
</organism>
<evidence type="ECO:0000259" key="2">
    <source>
        <dbReference type="PROSITE" id="PS50059"/>
    </source>
</evidence>
<dbReference type="InterPro" id="IPR001179">
    <property type="entry name" value="PPIase_FKBP_dom"/>
</dbReference>
<dbReference type="InterPro" id="IPR044180">
    <property type="entry name" value="FKBP18-like"/>
</dbReference>
<feature type="domain" description="PPIase FKBP-type" evidence="2">
    <location>
        <begin position="106"/>
        <end position="223"/>
    </location>
</feature>
<comment type="catalytic activity">
    <reaction evidence="1">
        <text>[protein]-peptidylproline (omega=180) = [protein]-peptidylproline (omega=0)</text>
        <dbReference type="Rhea" id="RHEA:16237"/>
        <dbReference type="Rhea" id="RHEA-COMP:10747"/>
        <dbReference type="Rhea" id="RHEA-COMP:10748"/>
        <dbReference type="ChEBI" id="CHEBI:83833"/>
        <dbReference type="ChEBI" id="CHEBI:83834"/>
        <dbReference type="EC" id="5.2.1.8"/>
    </reaction>
</comment>
<sequence length="223" mass="23634">MQSLAQKHAACFGTVQPRLTTQRHKLVCQCSAAAGGSTQTTRREALLLGITAAAAAPALLPLPAQAGFKKELKKKKVPLEDYTVSEFDGLRFYDKEEGRGKQVQTGDKVVVHFDCKFKGIDAVSSRYARTLGGNRTIAEPFEFTAGERILVSSKVAGDTAGGLFAGGSGPRPPPALSTAVLGMKPGGKRTVYIDKPELGYVKGNQEIPAGAAFDLEIEVLSVL</sequence>
<dbReference type="Pfam" id="PF00254">
    <property type="entry name" value="FKBP_C"/>
    <property type="match status" value="1"/>
</dbReference>
<dbReference type="GO" id="GO:0009543">
    <property type="term" value="C:chloroplast thylakoid lumen"/>
    <property type="evidence" value="ECO:0007669"/>
    <property type="project" value="TreeGrafter"/>
</dbReference>
<proteinExistence type="predicted"/>
<dbReference type="SUPFAM" id="SSF54534">
    <property type="entry name" value="FKBP-like"/>
    <property type="match status" value="1"/>
</dbReference>
<dbReference type="EC" id="5.2.1.8" evidence="1"/>
<dbReference type="STRING" id="3088.A0A383WKE6"/>
<keyword evidence="4" id="KW-1185">Reference proteome</keyword>
<dbReference type="GO" id="GO:0003755">
    <property type="term" value="F:peptidyl-prolyl cis-trans isomerase activity"/>
    <property type="evidence" value="ECO:0007669"/>
    <property type="project" value="UniProtKB-KW"/>
</dbReference>
<evidence type="ECO:0000256" key="1">
    <source>
        <dbReference type="PROSITE-ProRule" id="PRU00277"/>
    </source>
</evidence>
<name>A0A383WKE6_TETOB</name>
<dbReference type="EMBL" id="FNXT01001278">
    <property type="protein sequence ID" value="SZX77226.1"/>
    <property type="molecule type" value="Genomic_DNA"/>
</dbReference>
<gene>
    <name evidence="3" type="ORF">BQ4739_LOCUS17589</name>
</gene>
<protein>
    <recommendedName>
        <fullName evidence="1">peptidylprolyl isomerase</fullName>
        <ecNumber evidence="1">5.2.1.8</ecNumber>
    </recommendedName>
</protein>
<keyword evidence="1" id="KW-0413">Isomerase</keyword>
<accession>A0A383WKE6</accession>
<dbReference type="Proteomes" id="UP000256970">
    <property type="component" value="Unassembled WGS sequence"/>
</dbReference>
<dbReference type="Gene3D" id="3.10.50.40">
    <property type="match status" value="1"/>
</dbReference>
<dbReference type="PANTHER" id="PTHR47862">
    <property type="entry name" value="PEPTIDYL-PROLYL CIS-TRANS ISOMERASE FKBP18, CHLOROPLASTIC"/>
    <property type="match status" value="1"/>
</dbReference>
<evidence type="ECO:0000313" key="4">
    <source>
        <dbReference type="Proteomes" id="UP000256970"/>
    </source>
</evidence>
<keyword evidence="1" id="KW-0697">Rotamase</keyword>
<dbReference type="InterPro" id="IPR046357">
    <property type="entry name" value="PPIase_dom_sf"/>
</dbReference>
<dbReference type="AlphaFoldDB" id="A0A383WKE6"/>